<dbReference type="InterPro" id="IPR052594">
    <property type="entry name" value="J_domain-containing_protein"/>
</dbReference>
<dbReference type="PRINTS" id="PR00625">
    <property type="entry name" value="JDOMAIN"/>
</dbReference>
<keyword evidence="5" id="KW-1185">Reference proteome</keyword>
<dbReference type="SMART" id="SM00271">
    <property type="entry name" value="DnaJ"/>
    <property type="match status" value="1"/>
</dbReference>
<gene>
    <name evidence="4" type="ORF">LPJ53_003615</name>
</gene>
<dbReference type="Proteomes" id="UP001149813">
    <property type="component" value="Unassembled WGS sequence"/>
</dbReference>
<evidence type="ECO:0000256" key="1">
    <source>
        <dbReference type="SAM" id="Coils"/>
    </source>
</evidence>
<reference evidence="4" key="1">
    <citation type="submission" date="2022-07" db="EMBL/GenBank/DDBJ databases">
        <title>Phylogenomic reconstructions and comparative analyses of Kickxellomycotina fungi.</title>
        <authorList>
            <person name="Reynolds N.K."/>
            <person name="Stajich J.E."/>
            <person name="Barry K."/>
            <person name="Grigoriev I.V."/>
            <person name="Crous P."/>
            <person name="Smith M.E."/>
        </authorList>
    </citation>
    <scope>NUCLEOTIDE SEQUENCE</scope>
    <source>
        <strain evidence="4">NBRC 32514</strain>
    </source>
</reference>
<dbReference type="PROSITE" id="PS50076">
    <property type="entry name" value="DNAJ_2"/>
    <property type="match status" value="1"/>
</dbReference>
<dbReference type="Gene3D" id="1.10.287.110">
    <property type="entry name" value="DnaJ domain"/>
    <property type="match status" value="1"/>
</dbReference>
<evidence type="ECO:0000256" key="2">
    <source>
        <dbReference type="SAM" id="MobiDB-lite"/>
    </source>
</evidence>
<dbReference type="GO" id="GO:0005737">
    <property type="term" value="C:cytoplasm"/>
    <property type="evidence" value="ECO:0007669"/>
    <property type="project" value="TreeGrafter"/>
</dbReference>
<feature type="compositionally biased region" description="Basic residues" evidence="2">
    <location>
        <begin position="223"/>
        <end position="233"/>
    </location>
</feature>
<dbReference type="PANTHER" id="PTHR44144">
    <property type="entry name" value="DNAJ HOMOLOG SUBFAMILY C MEMBER 9"/>
    <property type="match status" value="1"/>
</dbReference>
<dbReference type="PANTHER" id="PTHR44144:SF1">
    <property type="entry name" value="DNAJ HOMOLOG SUBFAMILY C MEMBER 9"/>
    <property type="match status" value="1"/>
</dbReference>
<evidence type="ECO:0000313" key="5">
    <source>
        <dbReference type="Proteomes" id="UP001149813"/>
    </source>
</evidence>
<name>A0A9W7XYX6_9FUNG</name>
<feature type="domain" description="J" evidence="3">
    <location>
        <begin position="17"/>
        <end position="87"/>
    </location>
</feature>
<dbReference type="InterPro" id="IPR056453">
    <property type="entry name" value="HTH_DNAJC9"/>
</dbReference>
<dbReference type="CDD" id="cd06257">
    <property type="entry name" value="DnaJ"/>
    <property type="match status" value="1"/>
</dbReference>
<dbReference type="Pfam" id="PF00226">
    <property type="entry name" value="DnaJ"/>
    <property type="match status" value="1"/>
</dbReference>
<dbReference type="SUPFAM" id="SSF46565">
    <property type="entry name" value="Chaperone J-domain"/>
    <property type="match status" value="1"/>
</dbReference>
<keyword evidence="1" id="KW-0175">Coiled coil</keyword>
<dbReference type="InterPro" id="IPR036869">
    <property type="entry name" value="J_dom_sf"/>
</dbReference>
<comment type="caution">
    <text evidence="4">The sequence shown here is derived from an EMBL/GenBank/DDBJ whole genome shotgun (WGS) entry which is preliminary data.</text>
</comment>
<feature type="coiled-coil region" evidence="1">
    <location>
        <begin position="188"/>
        <end position="215"/>
    </location>
</feature>
<dbReference type="GO" id="GO:0031072">
    <property type="term" value="F:heat shock protein binding"/>
    <property type="evidence" value="ECO:0007669"/>
    <property type="project" value="TreeGrafter"/>
</dbReference>
<dbReference type="GO" id="GO:0005634">
    <property type="term" value="C:nucleus"/>
    <property type="evidence" value="ECO:0007669"/>
    <property type="project" value="TreeGrafter"/>
</dbReference>
<dbReference type="AlphaFoldDB" id="A0A9W7XYX6"/>
<evidence type="ECO:0000259" key="3">
    <source>
        <dbReference type="PROSITE" id="PS50076"/>
    </source>
</evidence>
<sequence length="316" mass="35761">MTADTAPFDLTDADAPDLYALLQVARTATSDELRKAYRKLALLTHPDKHAHLPPSEAQKATARFQQIGFAYTLLSDTRRRKIYDQTGSIKDISDIIEDGQSWDAYFRELWTGIVDASTIEQFAKMYKGSEEEQTDILAAYTTHAGDLDLIFTEVLLAEVDDEPRFVEIIEKAIGDKKIKRTKTYTKSKKLAGERRARANDEAEEAEALRKELGLDEKLRKIKKDSKKSGKRKRNEANDDDENSDDGAFRALIRQRETSRMSSIIASIEEKYVKNQPKKAKTKGKGKKKSKGDESTAFAEPTEEEFQALQAKLFAKK</sequence>
<organism evidence="4 5">
    <name type="scientific">Coemansia erecta</name>
    <dbReference type="NCBI Taxonomy" id="147472"/>
    <lineage>
        <taxon>Eukaryota</taxon>
        <taxon>Fungi</taxon>
        <taxon>Fungi incertae sedis</taxon>
        <taxon>Zoopagomycota</taxon>
        <taxon>Kickxellomycotina</taxon>
        <taxon>Kickxellomycetes</taxon>
        <taxon>Kickxellales</taxon>
        <taxon>Kickxellaceae</taxon>
        <taxon>Coemansia</taxon>
    </lineage>
</organism>
<proteinExistence type="predicted"/>
<protein>
    <recommendedName>
        <fullName evidence="3">J domain-containing protein</fullName>
    </recommendedName>
</protein>
<dbReference type="InterPro" id="IPR001623">
    <property type="entry name" value="DnaJ_domain"/>
</dbReference>
<dbReference type="Pfam" id="PF23302">
    <property type="entry name" value="HTH_DNAJC9"/>
    <property type="match status" value="1"/>
</dbReference>
<evidence type="ECO:0000313" key="4">
    <source>
        <dbReference type="EMBL" id="KAJ1721926.1"/>
    </source>
</evidence>
<feature type="region of interest" description="Disordered" evidence="2">
    <location>
        <begin position="263"/>
        <end position="302"/>
    </location>
</feature>
<feature type="compositionally biased region" description="Basic residues" evidence="2">
    <location>
        <begin position="275"/>
        <end position="289"/>
    </location>
</feature>
<accession>A0A9W7XYX6</accession>
<feature type="region of interest" description="Disordered" evidence="2">
    <location>
        <begin position="223"/>
        <end position="247"/>
    </location>
</feature>
<dbReference type="OrthoDB" id="110024at2759"/>
<dbReference type="EMBL" id="JANBOJ010000141">
    <property type="protein sequence ID" value="KAJ1721926.1"/>
    <property type="molecule type" value="Genomic_DNA"/>
</dbReference>